<reference evidence="2" key="2">
    <citation type="submission" date="2019-07" db="EMBL/GenBank/DDBJ databases">
        <authorList>
            <person name="Seetharam A."/>
            <person name="Woodhouse M."/>
            <person name="Cannon E."/>
        </authorList>
    </citation>
    <scope>NUCLEOTIDE SEQUENCE [LARGE SCALE GENOMIC DNA]</scope>
    <source>
        <strain evidence="2">cv. B73</strain>
    </source>
</reference>
<accession>A0A804R2R2</accession>
<evidence type="ECO:0000256" key="1">
    <source>
        <dbReference type="SAM" id="MobiDB-lite"/>
    </source>
</evidence>
<feature type="compositionally biased region" description="Acidic residues" evidence="1">
    <location>
        <begin position="184"/>
        <end position="200"/>
    </location>
</feature>
<dbReference type="AlphaFoldDB" id="A0A804R2R2"/>
<feature type="region of interest" description="Disordered" evidence="1">
    <location>
        <begin position="168"/>
        <end position="225"/>
    </location>
</feature>
<reference evidence="2" key="3">
    <citation type="submission" date="2021-05" db="UniProtKB">
        <authorList>
            <consortium name="EnsemblPlants"/>
        </authorList>
    </citation>
    <scope>IDENTIFICATION</scope>
    <source>
        <strain evidence="2">cv. B73</strain>
    </source>
</reference>
<protein>
    <submittedName>
        <fullName evidence="2">Uncharacterized protein</fullName>
    </submittedName>
</protein>
<evidence type="ECO:0000313" key="2">
    <source>
        <dbReference type="EnsemblPlants" id="Zm00001eb379690_P001"/>
    </source>
</evidence>
<dbReference type="Proteomes" id="UP000007305">
    <property type="component" value="Chromosome 9"/>
</dbReference>
<dbReference type="Gene3D" id="1.10.10.10">
    <property type="entry name" value="Winged helix-like DNA-binding domain superfamily/Winged helix DNA-binding domain"/>
    <property type="match status" value="1"/>
</dbReference>
<feature type="compositionally biased region" description="Basic and acidic residues" evidence="1">
    <location>
        <begin position="211"/>
        <end position="225"/>
    </location>
</feature>
<evidence type="ECO:0000313" key="3">
    <source>
        <dbReference type="Proteomes" id="UP000007305"/>
    </source>
</evidence>
<dbReference type="InParanoid" id="A0A804R2R2"/>
<feature type="compositionally biased region" description="Polar residues" evidence="1">
    <location>
        <begin position="170"/>
        <end position="183"/>
    </location>
</feature>
<name>A0A804R2R2_MAIZE</name>
<proteinExistence type="predicted"/>
<sequence>MAARWLRQGTPGATQRLGHDGAGRAQYGSSGHGGSHGRRSTWDTKQVTCAGENGSLAMSAMGCARKKIPEGEERSDGEDAHLRAQRRWHGRAARRCMGRRAGADEQATMDTRMPWVSLAGRTPVMALWARRAHTSTEARRVFGEGKEGEWYETWASVWRGEEVKGDVRITSVTPTEDSSTTNLSDDEDDEKLGDADEDAESEKLNQCVDNMSDKPDTPSYRLRSDHRKEKSLGLLTQHFLKLFLTMEVETISLDEAARLLLGEGHAESNMRS</sequence>
<organism evidence="2 3">
    <name type="scientific">Zea mays</name>
    <name type="common">Maize</name>
    <dbReference type="NCBI Taxonomy" id="4577"/>
    <lineage>
        <taxon>Eukaryota</taxon>
        <taxon>Viridiplantae</taxon>
        <taxon>Streptophyta</taxon>
        <taxon>Embryophyta</taxon>
        <taxon>Tracheophyta</taxon>
        <taxon>Spermatophyta</taxon>
        <taxon>Magnoliopsida</taxon>
        <taxon>Liliopsida</taxon>
        <taxon>Poales</taxon>
        <taxon>Poaceae</taxon>
        <taxon>PACMAD clade</taxon>
        <taxon>Panicoideae</taxon>
        <taxon>Andropogonodae</taxon>
        <taxon>Andropogoneae</taxon>
        <taxon>Tripsacinae</taxon>
        <taxon>Zea</taxon>
    </lineage>
</organism>
<dbReference type="EnsemblPlants" id="Zm00001eb379690_T001">
    <property type="protein sequence ID" value="Zm00001eb379690_P001"/>
    <property type="gene ID" value="Zm00001eb379690"/>
</dbReference>
<feature type="region of interest" description="Disordered" evidence="1">
    <location>
        <begin position="1"/>
        <end position="41"/>
    </location>
</feature>
<dbReference type="InterPro" id="IPR036388">
    <property type="entry name" value="WH-like_DNA-bd_sf"/>
</dbReference>
<keyword evidence="3" id="KW-1185">Reference proteome</keyword>
<reference evidence="3" key="1">
    <citation type="journal article" date="2009" name="Science">
        <title>The B73 maize genome: complexity, diversity, and dynamics.</title>
        <authorList>
            <person name="Schnable P.S."/>
            <person name="Ware D."/>
            <person name="Fulton R.S."/>
            <person name="Stein J.C."/>
            <person name="Wei F."/>
            <person name="Pasternak S."/>
            <person name="Liang C."/>
            <person name="Zhang J."/>
            <person name="Fulton L."/>
            <person name="Graves T.A."/>
            <person name="Minx P."/>
            <person name="Reily A.D."/>
            <person name="Courtney L."/>
            <person name="Kruchowski S.S."/>
            <person name="Tomlinson C."/>
            <person name="Strong C."/>
            <person name="Delehaunty K."/>
            <person name="Fronick C."/>
            <person name="Courtney B."/>
            <person name="Rock S.M."/>
            <person name="Belter E."/>
            <person name="Du F."/>
            <person name="Kim K."/>
            <person name="Abbott R.M."/>
            <person name="Cotton M."/>
            <person name="Levy A."/>
            <person name="Marchetto P."/>
            <person name="Ochoa K."/>
            <person name="Jackson S.M."/>
            <person name="Gillam B."/>
            <person name="Chen W."/>
            <person name="Yan L."/>
            <person name="Higginbotham J."/>
            <person name="Cardenas M."/>
            <person name="Waligorski J."/>
            <person name="Applebaum E."/>
            <person name="Phelps L."/>
            <person name="Falcone J."/>
            <person name="Kanchi K."/>
            <person name="Thane T."/>
            <person name="Scimone A."/>
            <person name="Thane N."/>
            <person name="Henke J."/>
            <person name="Wang T."/>
            <person name="Ruppert J."/>
            <person name="Shah N."/>
            <person name="Rotter K."/>
            <person name="Hodges J."/>
            <person name="Ingenthron E."/>
            <person name="Cordes M."/>
            <person name="Kohlberg S."/>
            <person name="Sgro J."/>
            <person name="Delgado B."/>
            <person name="Mead K."/>
            <person name="Chinwalla A."/>
            <person name="Leonard S."/>
            <person name="Crouse K."/>
            <person name="Collura K."/>
            <person name="Kudrna D."/>
            <person name="Currie J."/>
            <person name="He R."/>
            <person name="Angelova A."/>
            <person name="Rajasekar S."/>
            <person name="Mueller T."/>
            <person name="Lomeli R."/>
            <person name="Scara G."/>
            <person name="Ko A."/>
            <person name="Delaney K."/>
            <person name="Wissotski M."/>
            <person name="Lopez G."/>
            <person name="Campos D."/>
            <person name="Braidotti M."/>
            <person name="Ashley E."/>
            <person name="Golser W."/>
            <person name="Kim H."/>
            <person name="Lee S."/>
            <person name="Lin J."/>
            <person name="Dujmic Z."/>
            <person name="Kim W."/>
            <person name="Talag J."/>
            <person name="Zuccolo A."/>
            <person name="Fan C."/>
            <person name="Sebastian A."/>
            <person name="Kramer M."/>
            <person name="Spiegel L."/>
            <person name="Nascimento L."/>
            <person name="Zutavern T."/>
            <person name="Miller B."/>
            <person name="Ambroise C."/>
            <person name="Muller S."/>
            <person name="Spooner W."/>
            <person name="Narechania A."/>
            <person name="Ren L."/>
            <person name="Wei S."/>
            <person name="Kumari S."/>
            <person name="Faga B."/>
            <person name="Levy M.J."/>
            <person name="McMahan L."/>
            <person name="Van Buren P."/>
            <person name="Vaughn M.W."/>
            <person name="Ying K."/>
            <person name="Yeh C.-T."/>
            <person name="Emrich S.J."/>
            <person name="Jia Y."/>
            <person name="Kalyanaraman A."/>
            <person name="Hsia A.-P."/>
            <person name="Barbazuk W.B."/>
            <person name="Baucom R.S."/>
            <person name="Brutnell T.P."/>
            <person name="Carpita N.C."/>
            <person name="Chaparro C."/>
            <person name="Chia J.-M."/>
            <person name="Deragon J.-M."/>
            <person name="Estill J.C."/>
            <person name="Fu Y."/>
            <person name="Jeddeloh J.A."/>
            <person name="Han Y."/>
            <person name="Lee H."/>
            <person name="Li P."/>
            <person name="Lisch D.R."/>
            <person name="Liu S."/>
            <person name="Liu Z."/>
            <person name="Nagel D.H."/>
            <person name="McCann M.C."/>
            <person name="SanMiguel P."/>
            <person name="Myers A.M."/>
            <person name="Nettleton D."/>
            <person name="Nguyen J."/>
            <person name="Penning B.W."/>
            <person name="Ponnala L."/>
            <person name="Schneider K.L."/>
            <person name="Schwartz D.C."/>
            <person name="Sharma A."/>
            <person name="Soderlund C."/>
            <person name="Springer N.M."/>
            <person name="Sun Q."/>
            <person name="Wang H."/>
            <person name="Waterman M."/>
            <person name="Westerman R."/>
            <person name="Wolfgruber T.K."/>
            <person name="Yang L."/>
            <person name="Yu Y."/>
            <person name="Zhang L."/>
            <person name="Zhou S."/>
            <person name="Zhu Q."/>
            <person name="Bennetzen J.L."/>
            <person name="Dawe R.K."/>
            <person name="Jiang J."/>
            <person name="Jiang N."/>
            <person name="Presting G.G."/>
            <person name="Wessler S.R."/>
            <person name="Aluru S."/>
            <person name="Martienssen R.A."/>
            <person name="Clifton S.W."/>
            <person name="McCombie W.R."/>
            <person name="Wing R.A."/>
            <person name="Wilson R.K."/>
        </authorList>
    </citation>
    <scope>NUCLEOTIDE SEQUENCE [LARGE SCALE GENOMIC DNA]</scope>
    <source>
        <strain evidence="3">cv. B73</strain>
    </source>
</reference>
<dbReference type="Gramene" id="Zm00001eb379690_T001">
    <property type="protein sequence ID" value="Zm00001eb379690_P001"/>
    <property type="gene ID" value="Zm00001eb379690"/>
</dbReference>